<dbReference type="EMBL" id="JARBJD010000345">
    <property type="protein sequence ID" value="KAK2943469.1"/>
    <property type="molecule type" value="Genomic_DNA"/>
</dbReference>
<keyword evidence="5" id="KW-1185">Reference proteome</keyword>
<organism evidence="4 5">
    <name type="scientific">Blattamonas nauphoetae</name>
    <dbReference type="NCBI Taxonomy" id="2049346"/>
    <lineage>
        <taxon>Eukaryota</taxon>
        <taxon>Metamonada</taxon>
        <taxon>Preaxostyla</taxon>
        <taxon>Oxymonadida</taxon>
        <taxon>Blattamonas</taxon>
    </lineage>
</organism>
<dbReference type="InterPro" id="IPR001245">
    <property type="entry name" value="Ser-Thr/Tyr_kinase_cat_dom"/>
</dbReference>
<comment type="caution">
    <text evidence="4">The sequence shown here is derived from an EMBL/GenBank/DDBJ whole genome shotgun (WGS) entry which is preliminary data.</text>
</comment>
<feature type="compositionally biased region" description="Basic and acidic residues" evidence="1">
    <location>
        <begin position="465"/>
        <end position="477"/>
    </location>
</feature>
<dbReference type="Gene3D" id="1.10.510.10">
    <property type="entry name" value="Transferase(Phosphotransferase) domain 1"/>
    <property type="match status" value="1"/>
</dbReference>
<dbReference type="Proteomes" id="UP001281761">
    <property type="component" value="Unassembled WGS sequence"/>
</dbReference>
<evidence type="ECO:0000256" key="1">
    <source>
        <dbReference type="SAM" id="MobiDB-lite"/>
    </source>
</evidence>
<sequence>MKIKDIESNPCPELSFDECFTTHTSNFPGQYKVSEVQGESGPVSVYERVEDAAFDKIGPLLTAAPTVKFDTTTGRLKMEMKGMTPRISQECKVTVKDSDGTEKALRMLFSNGTGTPVSESELNLRYNTGYTITSIIGVVPASSSSSSSSSLSNAVTVHQAAWVFHLAATPSFLSFTTPECPPSLSTATAYLRSDEPNFAHVVLLFDKEVFGSFDIVVVDDGKDVTITVPVVGTSLTGESDKMNPKKTLSPETKALLSWLIPLVACLLLALIVLIVVFVLVYRRKKKSEPAQSQMEEQDEVRVEDKMEAMEEEYTNRVIETDGLGHSGAESSDVGSTRLNGSRGGLEGRGKEWVEVMACSGGFEITSAPMTNTLYSVLHTEHREIGKRGVGIQIVNGLKHVVAHRGWSDVLTRLSSHWILIDGCGNVQLKLQMNESEAEMEAVQFQMQNPTKGGNENEQTVNGASERTEHSEKDKTGMDGMRWRAPEVVGSNGGDVDGQKASVFSLGLVLWEIETGQVPFGELDAVNAQRQSGTGIGPKMDTLKNEEFISLISRCVSANPEQRPSLSGHVLPL</sequence>
<evidence type="ECO:0000259" key="3">
    <source>
        <dbReference type="PROSITE" id="PS50011"/>
    </source>
</evidence>
<keyword evidence="2" id="KW-1133">Transmembrane helix</keyword>
<evidence type="ECO:0000313" key="4">
    <source>
        <dbReference type="EMBL" id="KAK2943469.1"/>
    </source>
</evidence>
<feature type="region of interest" description="Disordered" evidence="1">
    <location>
        <begin position="447"/>
        <end position="477"/>
    </location>
</feature>
<evidence type="ECO:0000256" key="2">
    <source>
        <dbReference type="SAM" id="Phobius"/>
    </source>
</evidence>
<proteinExistence type="predicted"/>
<reference evidence="4 5" key="1">
    <citation type="journal article" date="2022" name="bioRxiv">
        <title>Genomics of Preaxostyla Flagellates Illuminates Evolutionary Transitions and the Path Towards Mitochondrial Loss.</title>
        <authorList>
            <person name="Novak L.V.F."/>
            <person name="Treitli S.C."/>
            <person name="Pyrih J."/>
            <person name="Halakuc P."/>
            <person name="Pipaliya S.V."/>
            <person name="Vacek V."/>
            <person name="Brzon O."/>
            <person name="Soukal P."/>
            <person name="Eme L."/>
            <person name="Dacks J.B."/>
            <person name="Karnkowska A."/>
            <person name="Elias M."/>
            <person name="Hampl V."/>
        </authorList>
    </citation>
    <scope>NUCLEOTIDE SEQUENCE [LARGE SCALE GENOMIC DNA]</scope>
    <source>
        <strain evidence="4">NAU3</strain>
        <tissue evidence="4">Gut</tissue>
    </source>
</reference>
<dbReference type="PROSITE" id="PS50011">
    <property type="entry name" value="PROTEIN_KINASE_DOM"/>
    <property type="match status" value="1"/>
</dbReference>
<feature type="transmembrane region" description="Helical" evidence="2">
    <location>
        <begin position="255"/>
        <end position="281"/>
    </location>
</feature>
<feature type="compositionally biased region" description="Polar residues" evidence="1">
    <location>
        <begin position="328"/>
        <end position="339"/>
    </location>
</feature>
<dbReference type="InterPro" id="IPR000719">
    <property type="entry name" value="Prot_kinase_dom"/>
</dbReference>
<feature type="region of interest" description="Disordered" evidence="1">
    <location>
        <begin position="317"/>
        <end position="345"/>
    </location>
</feature>
<dbReference type="InterPro" id="IPR050167">
    <property type="entry name" value="Ser_Thr_protein_kinase"/>
</dbReference>
<accession>A0ABQ9WVF0</accession>
<keyword evidence="2" id="KW-0472">Membrane</keyword>
<dbReference type="PANTHER" id="PTHR23257">
    <property type="entry name" value="SERINE-THREONINE PROTEIN KINASE"/>
    <property type="match status" value="1"/>
</dbReference>
<dbReference type="Pfam" id="PF07714">
    <property type="entry name" value="PK_Tyr_Ser-Thr"/>
    <property type="match status" value="1"/>
</dbReference>
<feature type="domain" description="Protein kinase" evidence="3">
    <location>
        <begin position="225"/>
        <end position="572"/>
    </location>
</feature>
<keyword evidence="2" id="KW-0812">Transmembrane</keyword>
<protein>
    <recommendedName>
        <fullName evidence="3">Protein kinase domain-containing protein</fullName>
    </recommendedName>
</protein>
<gene>
    <name evidence="4" type="ORF">BLNAU_21605</name>
</gene>
<dbReference type="SUPFAM" id="SSF56112">
    <property type="entry name" value="Protein kinase-like (PK-like)"/>
    <property type="match status" value="1"/>
</dbReference>
<name>A0ABQ9WVF0_9EUKA</name>
<evidence type="ECO:0000313" key="5">
    <source>
        <dbReference type="Proteomes" id="UP001281761"/>
    </source>
</evidence>
<dbReference type="InterPro" id="IPR011009">
    <property type="entry name" value="Kinase-like_dom_sf"/>
</dbReference>
<feature type="compositionally biased region" description="Polar residues" evidence="1">
    <location>
        <begin position="447"/>
        <end position="464"/>
    </location>
</feature>